<dbReference type="EMBL" id="JAHBOH010000002">
    <property type="protein sequence ID" value="MBT0995846.1"/>
    <property type="molecule type" value="Genomic_DNA"/>
</dbReference>
<dbReference type="InterPro" id="IPR013538">
    <property type="entry name" value="ASHA1/2-like_C"/>
</dbReference>
<protein>
    <submittedName>
        <fullName evidence="3">SRPBCC family protein</fullName>
    </submittedName>
</protein>
<dbReference type="InterPro" id="IPR023393">
    <property type="entry name" value="START-like_dom_sf"/>
</dbReference>
<keyword evidence="4" id="KW-1185">Reference proteome</keyword>
<feature type="domain" description="Activator of Hsp90 ATPase homologue 1/2-like C-terminal" evidence="2">
    <location>
        <begin position="27"/>
        <end position="144"/>
    </location>
</feature>
<evidence type="ECO:0000259" key="2">
    <source>
        <dbReference type="Pfam" id="PF08327"/>
    </source>
</evidence>
<dbReference type="Pfam" id="PF08327">
    <property type="entry name" value="AHSA1"/>
    <property type="match status" value="1"/>
</dbReference>
<evidence type="ECO:0000313" key="4">
    <source>
        <dbReference type="Proteomes" id="UP000722125"/>
    </source>
</evidence>
<dbReference type="Proteomes" id="UP000722125">
    <property type="component" value="Unassembled WGS sequence"/>
</dbReference>
<dbReference type="CDD" id="cd08899">
    <property type="entry name" value="SRPBCC_CalC_Aha1-like_6"/>
    <property type="match status" value="1"/>
</dbReference>
<comment type="similarity">
    <text evidence="1">Belongs to the AHA1 family.</text>
</comment>
<gene>
    <name evidence="3" type="ORF">KIN34_16320</name>
</gene>
<accession>A0ABS5U3D0</accession>
<dbReference type="SUPFAM" id="SSF55961">
    <property type="entry name" value="Bet v1-like"/>
    <property type="match status" value="1"/>
</dbReference>
<evidence type="ECO:0000313" key="3">
    <source>
        <dbReference type="EMBL" id="MBT0995846.1"/>
    </source>
</evidence>
<organism evidence="3 4">
    <name type="scientific">Cellulomonas fulva</name>
    <dbReference type="NCBI Taxonomy" id="2835530"/>
    <lineage>
        <taxon>Bacteria</taxon>
        <taxon>Bacillati</taxon>
        <taxon>Actinomycetota</taxon>
        <taxon>Actinomycetes</taxon>
        <taxon>Micrococcales</taxon>
        <taxon>Cellulomonadaceae</taxon>
        <taxon>Cellulomonas</taxon>
    </lineage>
</organism>
<name>A0ABS5U3D0_9CELL</name>
<dbReference type="Gene3D" id="3.30.530.20">
    <property type="match status" value="1"/>
</dbReference>
<proteinExistence type="inferred from homology"/>
<reference evidence="3 4" key="1">
    <citation type="submission" date="2021-05" db="EMBL/GenBank/DDBJ databases">
        <title>Description of Cellulomonas sp. DKR-3 sp. nov.</title>
        <authorList>
            <person name="Dahal R.H."/>
            <person name="Chaudhary D.K."/>
        </authorList>
    </citation>
    <scope>NUCLEOTIDE SEQUENCE [LARGE SCALE GENOMIC DNA]</scope>
    <source>
        <strain evidence="3 4">DKR-3</strain>
    </source>
</reference>
<evidence type="ECO:0000256" key="1">
    <source>
        <dbReference type="ARBA" id="ARBA00006817"/>
    </source>
</evidence>
<dbReference type="RefSeq" id="WP_214353026.1">
    <property type="nucleotide sequence ID" value="NZ_JAHBOH010000002.1"/>
</dbReference>
<comment type="caution">
    <text evidence="3">The sequence shown here is derived from an EMBL/GenBank/DDBJ whole genome shotgun (WGS) entry which is preliminary data.</text>
</comment>
<sequence length="166" mass="18547">MTGTDLHGLLTRDADGVRVVFRRSYPTTAEDLWAAVTEPERVRRWLGPLYGDLRVGGRYELRMGDDVADSDQNARGEVLECEPPHRLVVTWVFPSERETRVEVRVRPDGALSVLELVHTGLADEAARGYGGGWHACLDQLDDHVAGRAIRPWDVLYAAVQDAYPLP</sequence>